<feature type="domain" description="DUF6898" evidence="1">
    <location>
        <begin position="5"/>
        <end position="58"/>
    </location>
</feature>
<dbReference type="Proteomes" id="UP000251075">
    <property type="component" value="Unassembled WGS sequence"/>
</dbReference>
<dbReference type="EMBL" id="PGTO01000004">
    <property type="protein sequence ID" value="RAU22506.1"/>
    <property type="molecule type" value="Genomic_DNA"/>
</dbReference>
<evidence type="ECO:0000259" key="1">
    <source>
        <dbReference type="Pfam" id="PF21839"/>
    </source>
</evidence>
<dbReference type="InterPro" id="IPR054193">
    <property type="entry name" value="DUF6898"/>
</dbReference>
<comment type="caution">
    <text evidence="2">The sequence shown here is derived from an EMBL/GenBank/DDBJ whole genome shotgun (WGS) entry which is preliminary data.</text>
</comment>
<dbReference type="OrthoDB" id="7362394at2"/>
<evidence type="ECO:0000313" key="3">
    <source>
        <dbReference type="Proteomes" id="UP000251075"/>
    </source>
</evidence>
<protein>
    <recommendedName>
        <fullName evidence="1">DUF6898 domain-containing protein</fullName>
    </recommendedName>
</protein>
<dbReference type="AlphaFoldDB" id="A0A364NZL3"/>
<evidence type="ECO:0000313" key="2">
    <source>
        <dbReference type="EMBL" id="RAU22506.1"/>
    </source>
</evidence>
<reference evidence="2 3" key="1">
    <citation type="submission" date="2017-11" db="EMBL/GenBank/DDBJ databases">
        <title>Draft genome sequence of magnetotactic bacterium Magnetospirillum kuznetsovii LBB-42.</title>
        <authorList>
            <person name="Grouzdev D.S."/>
            <person name="Rysina M.S."/>
            <person name="Baslerov R.V."/>
            <person name="Koziaeva V."/>
        </authorList>
    </citation>
    <scope>NUCLEOTIDE SEQUENCE [LARGE SCALE GENOMIC DNA]</scope>
    <source>
        <strain evidence="2 3">LBB-42</strain>
    </source>
</reference>
<keyword evidence="3" id="KW-1185">Reference proteome</keyword>
<organism evidence="2 3">
    <name type="scientific">Paramagnetospirillum kuznetsovii</name>
    <dbReference type="NCBI Taxonomy" id="2053833"/>
    <lineage>
        <taxon>Bacteria</taxon>
        <taxon>Pseudomonadati</taxon>
        <taxon>Pseudomonadota</taxon>
        <taxon>Alphaproteobacteria</taxon>
        <taxon>Rhodospirillales</taxon>
        <taxon>Magnetospirillaceae</taxon>
        <taxon>Paramagnetospirillum</taxon>
    </lineage>
</organism>
<name>A0A364NZL3_9PROT</name>
<sequence length="68" mass="7478">MALNGEVLFEFRQIGNSVKVTAFHCDSLTEISVVGPVSAGETRLKQLALRKLDYVLAKNGGVKRSEER</sequence>
<gene>
    <name evidence="2" type="ORF">CU669_07375</name>
</gene>
<dbReference type="Pfam" id="PF21839">
    <property type="entry name" value="DUF6898"/>
    <property type="match status" value="1"/>
</dbReference>
<accession>A0A364NZL3</accession>
<dbReference type="RefSeq" id="WP_112143232.1">
    <property type="nucleotide sequence ID" value="NZ_PGTO01000004.1"/>
</dbReference>
<proteinExistence type="predicted"/>